<feature type="compositionally biased region" description="Polar residues" evidence="4">
    <location>
        <begin position="305"/>
        <end position="330"/>
    </location>
</feature>
<evidence type="ECO:0000256" key="4">
    <source>
        <dbReference type="SAM" id="MobiDB-lite"/>
    </source>
</evidence>
<dbReference type="AlphaFoldDB" id="A0A166PMR1"/>
<evidence type="ECO:0000256" key="2">
    <source>
        <dbReference type="ARBA" id="ARBA00023163"/>
    </source>
</evidence>
<feature type="region of interest" description="Disordered" evidence="4">
    <location>
        <begin position="135"/>
        <end position="525"/>
    </location>
</feature>
<organism evidence="6 7">
    <name type="scientific">Ascosphaera apis ARSEF 7405</name>
    <dbReference type="NCBI Taxonomy" id="392613"/>
    <lineage>
        <taxon>Eukaryota</taxon>
        <taxon>Fungi</taxon>
        <taxon>Dikarya</taxon>
        <taxon>Ascomycota</taxon>
        <taxon>Pezizomycotina</taxon>
        <taxon>Eurotiomycetes</taxon>
        <taxon>Eurotiomycetidae</taxon>
        <taxon>Onygenales</taxon>
        <taxon>Ascosphaeraceae</taxon>
        <taxon>Ascosphaera</taxon>
    </lineage>
</organism>
<evidence type="ECO:0000259" key="5">
    <source>
        <dbReference type="PROSITE" id="PS50048"/>
    </source>
</evidence>
<dbReference type="SMART" id="SM00066">
    <property type="entry name" value="GAL4"/>
    <property type="match status" value="1"/>
</dbReference>
<feature type="compositionally biased region" description="Pro residues" evidence="4">
    <location>
        <begin position="175"/>
        <end position="186"/>
    </location>
</feature>
<dbReference type="CDD" id="cd00067">
    <property type="entry name" value="GAL4"/>
    <property type="match status" value="1"/>
</dbReference>
<evidence type="ECO:0000313" key="6">
    <source>
        <dbReference type="EMBL" id="KZZ97860.1"/>
    </source>
</evidence>
<dbReference type="InterPro" id="IPR001138">
    <property type="entry name" value="Zn2Cys6_DnaBD"/>
</dbReference>
<feature type="compositionally biased region" description="Low complexity" evidence="4">
    <location>
        <begin position="454"/>
        <end position="477"/>
    </location>
</feature>
<dbReference type="OrthoDB" id="4150467at2759"/>
<keyword evidence="1" id="KW-0805">Transcription regulation</keyword>
<feature type="compositionally biased region" description="Polar residues" evidence="4">
    <location>
        <begin position="275"/>
        <end position="288"/>
    </location>
</feature>
<evidence type="ECO:0000256" key="1">
    <source>
        <dbReference type="ARBA" id="ARBA00023015"/>
    </source>
</evidence>
<dbReference type="GO" id="GO:0008270">
    <property type="term" value="F:zinc ion binding"/>
    <property type="evidence" value="ECO:0007669"/>
    <property type="project" value="InterPro"/>
</dbReference>
<feature type="compositionally biased region" description="Acidic residues" evidence="4">
    <location>
        <begin position="42"/>
        <end position="53"/>
    </location>
</feature>
<accession>A0A166PMR1</accession>
<dbReference type="Proteomes" id="UP000242877">
    <property type="component" value="Unassembled WGS sequence"/>
</dbReference>
<reference evidence="6 7" key="1">
    <citation type="journal article" date="2016" name="Genome Biol. Evol.">
        <title>Divergent and convergent evolution of fungal pathogenicity.</title>
        <authorList>
            <person name="Shang Y."/>
            <person name="Xiao G."/>
            <person name="Zheng P."/>
            <person name="Cen K."/>
            <person name="Zhan S."/>
            <person name="Wang C."/>
        </authorList>
    </citation>
    <scope>NUCLEOTIDE SEQUENCE [LARGE SCALE GENOMIC DNA]</scope>
    <source>
        <strain evidence="6 7">ARSEF 7405</strain>
    </source>
</reference>
<feature type="domain" description="Zn(2)-C6 fungal-type" evidence="5">
    <location>
        <begin position="598"/>
        <end position="630"/>
    </location>
</feature>
<keyword evidence="7" id="KW-1185">Reference proteome</keyword>
<dbReference type="EMBL" id="AZGZ01000001">
    <property type="protein sequence ID" value="KZZ97860.1"/>
    <property type="molecule type" value="Genomic_DNA"/>
</dbReference>
<proteinExistence type="predicted"/>
<dbReference type="GO" id="GO:0003677">
    <property type="term" value="F:DNA binding"/>
    <property type="evidence" value="ECO:0007669"/>
    <property type="project" value="UniProtKB-KW"/>
</dbReference>
<gene>
    <name evidence="6" type="ORF">AAP_00121</name>
</gene>
<keyword evidence="3" id="KW-0539">Nucleus</keyword>
<evidence type="ECO:0000313" key="7">
    <source>
        <dbReference type="Proteomes" id="UP000242877"/>
    </source>
</evidence>
<feature type="compositionally biased region" description="Low complexity" evidence="4">
    <location>
        <begin position="492"/>
        <end position="524"/>
    </location>
</feature>
<evidence type="ECO:0000256" key="3">
    <source>
        <dbReference type="ARBA" id="ARBA00023242"/>
    </source>
</evidence>
<name>A0A166PMR1_9EURO</name>
<keyword evidence="2" id="KW-0804">Transcription</keyword>
<dbReference type="GO" id="GO:0000981">
    <property type="term" value="F:DNA-binding transcription factor activity, RNA polymerase II-specific"/>
    <property type="evidence" value="ECO:0007669"/>
    <property type="project" value="InterPro"/>
</dbReference>
<feature type="region of interest" description="Disordered" evidence="4">
    <location>
        <begin position="1"/>
        <end position="77"/>
    </location>
</feature>
<keyword evidence="6" id="KW-0238">DNA-binding</keyword>
<dbReference type="VEuPathDB" id="FungiDB:AAP_00121"/>
<feature type="compositionally biased region" description="Basic and acidic residues" evidence="4">
    <location>
        <begin position="54"/>
        <end position="65"/>
    </location>
</feature>
<dbReference type="PROSITE" id="PS50048">
    <property type="entry name" value="ZN2_CY6_FUNGAL_2"/>
    <property type="match status" value="1"/>
</dbReference>
<protein>
    <submittedName>
        <fullName evidence="6">Zn(2)-C6 fungal-type DNA-binding domain protein</fullName>
    </submittedName>
</protein>
<sequence length="681" mass="74104">MELDSYATYYQSQQQQPSPPPLAPYLRPAPRHVNFVLVREQTDEDEKDIEAEESMTKEEKEQKEKSKGKRGKGTSERKPLCVHIHPHDSTESIVTTVKNYYGIHEGVSFENEKGETLIVRYENLDVEMTVYVRAIPGSGGSDREQSQSRGQAQDQMGYTAPASSMFPYTAVNPPQQLPPPPPPQPQPQLQQSAAISARPPLGEPFQQVPRASRSPSRTDSQRDTTRRRSTAATRRSRSTRSRASSAHRDDYYEESDSESDGSASPTTRRPRIEQMPSSDISKDNILQNSRRKKPKFDSSELPLYAQTQNPYQASHSVSPQRRTVTQTSPYTRPVGGQQPYAHQPFPSPQSLAHHDPAYGLQTPVHPAADESETDDSDVDVDQHRESSPLLPPGMVRRRHKKLDEILPSYETSEVDSDDPGFGAVDNDTVDNAHFTAPVYDEATAPPRAKRAKTTNRSTSRKASTARSNARSRAGSKSVANSRKGSKAVNAQNVPATASSTAPSAANTTPVSTAATSVAPSASSNGHVFAVPPLPQQMISPVTAARKLSTASSISSNAANLAAIPNYHAANKPLQPQSVAGGAVPTLTPEEEDLSTKPRCQRCRKSKKGCDRQRPCQRCKDAGIGIEGCVSEDEGNGRKGRYGRHMGVPVKKAVQAAANGENILAVVAGTSAANAEKKKRKR</sequence>
<comment type="caution">
    <text evidence="6">The sequence shown here is derived from an EMBL/GenBank/DDBJ whole genome shotgun (WGS) entry which is preliminary data.</text>
</comment>
<feature type="compositionally biased region" description="Polar residues" evidence="4">
    <location>
        <begin position="147"/>
        <end position="156"/>
    </location>
</feature>
<feature type="compositionally biased region" description="Acidic residues" evidence="4">
    <location>
        <begin position="369"/>
        <end position="379"/>
    </location>
</feature>
<feature type="compositionally biased region" description="Basic residues" evidence="4">
    <location>
        <begin position="227"/>
        <end position="240"/>
    </location>
</feature>